<dbReference type="AlphaFoldDB" id="A0A1E3Q3J4"/>
<protein>
    <submittedName>
        <fullName evidence="1">Uncharacterized protein</fullName>
    </submittedName>
</protein>
<gene>
    <name evidence="1" type="ORF">LIPSTDRAFT_73307</name>
</gene>
<reference evidence="1 2" key="1">
    <citation type="journal article" date="2016" name="Proc. Natl. Acad. Sci. U.S.A.">
        <title>Comparative genomics of biotechnologically important yeasts.</title>
        <authorList>
            <person name="Riley R."/>
            <person name="Haridas S."/>
            <person name="Wolfe K.H."/>
            <person name="Lopes M.R."/>
            <person name="Hittinger C.T."/>
            <person name="Goeker M."/>
            <person name="Salamov A.A."/>
            <person name="Wisecaver J.H."/>
            <person name="Long T.M."/>
            <person name="Calvey C.H."/>
            <person name="Aerts A.L."/>
            <person name="Barry K.W."/>
            <person name="Choi C."/>
            <person name="Clum A."/>
            <person name="Coughlan A.Y."/>
            <person name="Deshpande S."/>
            <person name="Douglass A.P."/>
            <person name="Hanson S.J."/>
            <person name="Klenk H.-P."/>
            <person name="LaButti K.M."/>
            <person name="Lapidus A."/>
            <person name="Lindquist E.A."/>
            <person name="Lipzen A.M."/>
            <person name="Meier-Kolthoff J.P."/>
            <person name="Ohm R.A."/>
            <person name="Otillar R.P."/>
            <person name="Pangilinan J.L."/>
            <person name="Peng Y."/>
            <person name="Rokas A."/>
            <person name="Rosa C.A."/>
            <person name="Scheuner C."/>
            <person name="Sibirny A.A."/>
            <person name="Slot J.C."/>
            <person name="Stielow J.B."/>
            <person name="Sun H."/>
            <person name="Kurtzman C.P."/>
            <person name="Blackwell M."/>
            <person name="Grigoriev I.V."/>
            <person name="Jeffries T.W."/>
        </authorList>
    </citation>
    <scope>NUCLEOTIDE SEQUENCE [LARGE SCALE GENOMIC DNA]</scope>
    <source>
        <strain evidence="1 2">NRRL Y-11557</strain>
    </source>
</reference>
<keyword evidence="2" id="KW-1185">Reference proteome</keyword>
<sequence>MPPMQNCPIKFRAYCCANLVEEKRKFKNTAKYMFTESSSISSHSGTISHKKENLDDLLDRNIK</sequence>
<name>A0A1E3Q3J4_LIPST</name>
<organism evidence="1 2">
    <name type="scientific">Lipomyces starkeyi NRRL Y-11557</name>
    <dbReference type="NCBI Taxonomy" id="675824"/>
    <lineage>
        <taxon>Eukaryota</taxon>
        <taxon>Fungi</taxon>
        <taxon>Dikarya</taxon>
        <taxon>Ascomycota</taxon>
        <taxon>Saccharomycotina</taxon>
        <taxon>Lipomycetes</taxon>
        <taxon>Lipomycetales</taxon>
        <taxon>Lipomycetaceae</taxon>
        <taxon>Lipomyces</taxon>
    </lineage>
</organism>
<accession>A0A1E3Q3J4</accession>
<dbReference type="Proteomes" id="UP000094385">
    <property type="component" value="Unassembled WGS sequence"/>
</dbReference>
<evidence type="ECO:0000313" key="1">
    <source>
        <dbReference type="EMBL" id="ODQ71597.1"/>
    </source>
</evidence>
<dbReference type="EMBL" id="KV454297">
    <property type="protein sequence ID" value="ODQ71597.1"/>
    <property type="molecule type" value="Genomic_DNA"/>
</dbReference>
<proteinExistence type="predicted"/>
<evidence type="ECO:0000313" key="2">
    <source>
        <dbReference type="Proteomes" id="UP000094385"/>
    </source>
</evidence>